<reference evidence="6 7" key="1">
    <citation type="submission" date="2019-04" db="EMBL/GenBank/DDBJ databases">
        <title>Bacillus caeni sp. nov., a bacterium isolated from mangrove sediment.</title>
        <authorList>
            <person name="Huang H."/>
            <person name="Mo K."/>
            <person name="Hu Y."/>
        </authorList>
    </citation>
    <scope>NUCLEOTIDE SEQUENCE [LARGE SCALE GENOMIC DNA]</scope>
    <source>
        <strain evidence="6 7">HB172195</strain>
    </source>
</reference>
<feature type="domain" description="Glycosyltransferase 2-like" evidence="5">
    <location>
        <begin position="11"/>
        <end position="149"/>
    </location>
</feature>
<feature type="transmembrane region" description="Helical" evidence="4">
    <location>
        <begin position="241"/>
        <end position="259"/>
    </location>
</feature>
<dbReference type="Pfam" id="PF00535">
    <property type="entry name" value="Glycos_transf_2"/>
    <property type="match status" value="1"/>
</dbReference>
<evidence type="ECO:0000313" key="6">
    <source>
        <dbReference type="EMBL" id="TLS35160.1"/>
    </source>
</evidence>
<dbReference type="CDD" id="cd00761">
    <property type="entry name" value="Glyco_tranf_GTA_type"/>
    <property type="match status" value="1"/>
</dbReference>
<dbReference type="Gene3D" id="3.90.550.10">
    <property type="entry name" value="Spore Coat Polysaccharide Biosynthesis Protein SpsA, Chain A"/>
    <property type="match status" value="1"/>
</dbReference>
<dbReference type="AlphaFoldDB" id="A0A5R9EYL9"/>
<dbReference type="RefSeq" id="WP_138129325.1">
    <property type="nucleotide sequence ID" value="NZ_SWLG01000027.1"/>
</dbReference>
<dbReference type="PANTHER" id="PTHR43630">
    <property type="entry name" value="POLY-BETA-1,6-N-ACETYL-D-GLUCOSAMINE SYNTHASE"/>
    <property type="match status" value="1"/>
</dbReference>
<sequence>MGVLVNSKYAIISAVRNEAEIIKSTLNSVVHQELTPHKWVIVDDGSTDGTTQILKEYEREYSWIEVIEKNDRGHAKLGGGVVESFNVGLKEIDFRTIDYIVKLDGDLEFESDYFKSLISKFENNPKLGIASGLTYFKSSNNSLVKENAPLHYAIGPSKVYRVSCFKEINGLVQDLGWDVIDVIRAQSLGWETRNFPELKLLHLRPMSSKAGIMRGRFRNGLTDYLTGYHPLFLTARSIYRLFHYPYIFGGIMIFSGYVYGQIKVRKQLVTATEKKFIQKQQLKRLLGIKPVRK</sequence>
<organism evidence="6 7">
    <name type="scientific">Exobacillus caeni</name>
    <dbReference type="NCBI Taxonomy" id="2574798"/>
    <lineage>
        <taxon>Bacteria</taxon>
        <taxon>Bacillati</taxon>
        <taxon>Bacillota</taxon>
        <taxon>Bacilli</taxon>
        <taxon>Bacillales</taxon>
        <taxon>Guptibacillaceae</taxon>
        <taxon>Exobacillus</taxon>
    </lineage>
</organism>
<dbReference type="GO" id="GO:0016757">
    <property type="term" value="F:glycosyltransferase activity"/>
    <property type="evidence" value="ECO:0007669"/>
    <property type="project" value="UniProtKB-KW"/>
</dbReference>
<evidence type="ECO:0000256" key="2">
    <source>
        <dbReference type="ARBA" id="ARBA00022676"/>
    </source>
</evidence>
<gene>
    <name evidence="6" type="ORF">FCL54_21810</name>
</gene>
<keyword evidence="3 6" id="KW-0808">Transferase</keyword>
<comment type="caution">
    <text evidence="6">The sequence shown here is derived from an EMBL/GenBank/DDBJ whole genome shotgun (WGS) entry which is preliminary data.</text>
</comment>
<evidence type="ECO:0000256" key="4">
    <source>
        <dbReference type="SAM" id="Phobius"/>
    </source>
</evidence>
<comment type="similarity">
    <text evidence="1">Belongs to the glycosyltransferase 2 family.</text>
</comment>
<dbReference type="EMBL" id="SWLG01000027">
    <property type="protein sequence ID" value="TLS35160.1"/>
    <property type="molecule type" value="Genomic_DNA"/>
</dbReference>
<evidence type="ECO:0000256" key="3">
    <source>
        <dbReference type="ARBA" id="ARBA00022679"/>
    </source>
</evidence>
<protein>
    <submittedName>
        <fullName evidence="6">Glycosyltransferase family 2 protein</fullName>
    </submittedName>
</protein>
<keyword evidence="4" id="KW-1133">Transmembrane helix</keyword>
<name>A0A5R9EYL9_9BACL</name>
<keyword evidence="2" id="KW-0328">Glycosyltransferase</keyword>
<dbReference type="Proteomes" id="UP000308230">
    <property type="component" value="Unassembled WGS sequence"/>
</dbReference>
<dbReference type="OrthoDB" id="9800276at2"/>
<keyword evidence="4" id="KW-0472">Membrane</keyword>
<dbReference type="PANTHER" id="PTHR43630:SF1">
    <property type="entry name" value="POLY-BETA-1,6-N-ACETYL-D-GLUCOSAMINE SYNTHASE"/>
    <property type="match status" value="1"/>
</dbReference>
<keyword evidence="4" id="KW-0812">Transmembrane</keyword>
<dbReference type="InterPro" id="IPR029044">
    <property type="entry name" value="Nucleotide-diphossugar_trans"/>
</dbReference>
<accession>A0A5R9EYL9</accession>
<evidence type="ECO:0000259" key="5">
    <source>
        <dbReference type="Pfam" id="PF00535"/>
    </source>
</evidence>
<dbReference type="SUPFAM" id="SSF53448">
    <property type="entry name" value="Nucleotide-diphospho-sugar transferases"/>
    <property type="match status" value="1"/>
</dbReference>
<evidence type="ECO:0000256" key="1">
    <source>
        <dbReference type="ARBA" id="ARBA00006739"/>
    </source>
</evidence>
<dbReference type="InterPro" id="IPR001173">
    <property type="entry name" value="Glyco_trans_2-like"/>
</dbReference>
<proteinExistence type="inferred from homology"/>
<keyword evidence="7" id="KW-1185">Reference proteome</keyword>
<evidence type="ECO:0000313" key="7">
    <source>
        <dbReference type="Proteomes" id="UP000308230"/>
    </source>
</evidence>